<dbReference type="CDD" id="cd02526">
    <property type="entry name" value="GT2_RfbF_like"/>
    <property type="match status" value="1"/>
</dbReference>
<keyword evidence="3" id="KW-0808">Transferase</keyword>
<sequence length="303" mass="34458">MIAGNLRVAGVIVLFNPPETVMANIRSYVHQIETLYVVNNSDVGDPILERELIALGNVIYLANLGNPGQAHALNRGILAALEAGADFILTMDQDSRARPSLVSQMLAVLDEIPGGDVAILAPFHLTKLSPTPPPSRWQEVFTTMTSGNLLKADAYRKAGPFREELFLDFVDVEYCLRLRNNDFRIIQVNGALLDHSWANMTENSFLGRRVVHLNYPPFRWYYIARNFCYVYAIYKSVFPESYRLHRRFVLKQAVWALIFERSKLLKLKMMFIGLRDFKTNRLGKLKYSDLQSVKGNESGSQKI</sequence>
<dbReference type="Gene3D" id="3.90.550.10">
    <property type="entry name" value="Spore Coat Polysaccharide Biosynthesis Protein SpsA, Chain A"/>
    <property type="match status" value="1"/>
</dbReference>
<dbReference type="PANTHER" id="PTHR43179">
    <property type="entry name" value="RHAMNOSYLTRANSFERASE WBBL"/>
    <property type="match status" value="1"/>
</dbReference>
<dbReference type="Pfam" id="PF00535">
    <property type="entry name" value="Glycos_transf_2"/>
    <property type="match status" value="1"/>
</dbReference>
<dbReference type="InterPro" id="IPR029044">
    <property type="entry name" value="Nucleotide-diphossugar_trans"/>
</dbReference>
<evidence type="ECO:0000259" key="4">
    <source>
        <dbReference type="Pfam" id="PF00535"/>
    </source>
</evidence>
<reference evidence="5" key="1">
    <citation type="submission" date="2020-10" db="EMBL/GenBank/DDBJ databases">
        <title>Connecting structure to function with the recovery of over 1000 high-quality activated sludge metagenome-assembled genomes encoding full-length rRNA genes using long-read sequencing.</title>
        <authorList>
            <person name="Singleton C.M."/>
            <person name="Petriglieri F."/>
            <person name="Kristensen J.M."/>
            <person name="Kirkegaard R.H."/>
            <person name="Michaelsen T.Y."/>
            <person name="Andersen M.H."/>
            <person name="Karst S.M."/>
            <person name="Dueholm M.S."/>
            <person name="Nielsen P.H."/>
            <person name="Albertsen M."/>
        </authorList>
    </citation>
    <scope>NUCLEOTIDE SEQUENCE</scope>
    <source>
        <strain evidence="5">EsbW_18-Q3-R4-48_MAXAC.044</strain>
    </source>
</reference>
<evidence type="ECO:0000313" key="6">
    <source>
        <dbReference type="Proteomes" id="UP000886602"/>
    </source>
</evidence>
<evidence type="ECO:0000256" key="1">
    <source>
        <dbReference type="ARBA" id="ARBA00006739"/>
    </source>
</evidence>
<organism evidence="5 6">
    <name type="scientific">Candidatus Propionivibrio dominans</name>
    <dbReference type="NCBI Taxonomy" id="2954373"/>
    <lineage>
        <taxon>Bacteria</taxon>
        <taxon>Pseudomonadati</taxon>
        <taxon>Pseudomonadota</taxon>
        <taxon>Betaproteobacteria</taxon>
        <taxon>Rhodocyclales</taxon>
        <taxon>Rhodocyclaceae</taxon>
        <taxon>Propionivibrio</taxon>
    </lineage>
</organism>
<evidence type="ECO:0000313" key="5">
    <source>
        <dbReference type="EMBL" id="MBK7424459.1"/>
    </source>
</evidence>
<dbReference type="InterPro" id="IPR001173">
    <property type="entry name" value="Glyco_trans_2-like"/>
</dbReference>
<dbReference type="Proteomes" id="UP000886602">
    <property type="component" value="Unassembled WGS sequence"/>
</dbReference>
<feature type="domain" description="Glycosyltransferase 2-like" evidence="4">
    <location>
        <begin position="11"/>
        <end position="143"/>
    </location>
</feature>
<comment type="similarity">
    <text evidence="1">Belongs to the glycosyltransferase 2 family.</text>
</comment>
<keyword evidence="2" id="KW-0328">Glycosyltransferase</keyword>
<protein>
    <submittedName>
        <fullName evidence="5">Glycosyltransferase family 2 protein</fullName>
    </submittedName>
</protein>
<dbReference type="SUPFAM" id="SSF53448">
    <property type="entry name" value="Nucleotide-diphospho-sugar transferases"/>
    <property type="match status" value="1"/>
</dbReference>
<name>A0A9D7IHR2_9RHOO</name>
<accession>A0A9D7IHR2</accession>
<dbReference type="PANTHER" id="PTHR43179:SF12">
    <property type="entry name" value="GALACTOFURANOSYLTRANSFERASE GLFT2"/>
    <property type="match status" value="1"/>
</dbReference>
<evidence type="ECO:0000256" key="2">
    <source>
        <dbReference type="ARBA" id="ARBA00022676"/>
    </source>
</evidence>
<dbReference type="AlphaFoldDB" id="A0A9D7IHR2"/>
<evidence type="ECO:0000256" key="3">
    <source>
        <dbReference type="ARBA" id="ARBA00022679"/>
    </source>
</evidence>
<proteinExistence type="inferred from homology"/>
<dbReference type="EMBL" id="JADJNC010000031">
    <property type="protein sequence ID" value="MBK7424459.1"/>
    <property type="molecule type" value="Genomic_DNA"/>
</dbReference>
<gene>
    <name evidence="5" type="ORF">IPJ48_16025</name>
</gene>
<comment type="caution">
    <text evidence="5">The sequence shown here is derived from an EMBL/GenBank/DDBJ whole genome shotgun (WGS) entry which is preliminary data.</text>
</comment>
<dbReference type="GO" id="GO:0016757">
    <property type="term" value="F:glycosyltransferase activity"/>
    <property type="evidence" value="ECO:0007669"/>
    <property type="project" value="UniProtKB-KW"/>
</dbReference>